<organism evidence="1 2">
    <name type="scientific">Opisthorchis viverrini</name>
    <name type="common">Southeast Asian liver fluke</name>
    <dbReference type="NCBI Taxonomy" id="6198"/>
    <lineage>
        <taxon>Eukaryota</taxon>
        <taxon>Metazoa</taxon>
        <taxon>Spiralia</taxon>
        <taxon>Lophotrochozoa</taxon>
        <taxon>Platyhelminthes</taxon>
        <taxon>Trematoda</taxon>
        <taxon>Digenea</taxon>
        <taxon>Opisthorchiida</taxon>
        <taxon>Opisthorchiata</taxon>
        <taxon>Opisthorchiidae</taxon>
        <taxon>Opisthorchis</taxon>
    </lineage>
</organism>
<accession>A0A074ZQP5</accession>
<dbReference type="EMBL" id="KL596673">
    <property type="protein sequence ID" value="KER29713.1"/>
    <property type="molecule type" value="Genomic_DNA"/>
</dbReference>
<protein>
    <submittedName>
        <fullName evidence="1">Uncharacterized protein</fullName>
    </submittedName>
</protein>
<dbReference type="AlphaFoldDB" id="A0A074ZQP5"/>
<reference evidence="1 2" key="1">
    <citation type="submission" date="2013-11" db="EMBL/GenBank/DDBJ databases">
        <title>Opisthorchis viverrini - life in the bile duct.</title>
        <authorList>
            <person name="Young N.D."/>
            <person name="Nagarajan N."/>
            <person name="Lin S.J."/>
            <person name="Korhonen P.K."/>
            <person name="Jex A.R."/>
            <person name="Hall R.S."/>
            <person name="Safavi-Hemami H."/>
            <person name="Kaewkong W."/>
            <person name="Bertrand D."/>
            <person name="Gao S."/>
            <person name="Seet Q."/>
            <person name="Wongkham S."/>
            <person name="Teh B.T."/>
            <person name="Wongkham C."/>
            <person name="Intapan P.M."/>
            <person name="Maleewong W."/>
            <person name="Yang X."/>
            <person name="Hu M."/>
            <person name="Wang Z."/>
            <person name="Hofmann A."/>
            <person name="Sternberg P.W."/>
            <person name="Tan P."/>
            <person name="Wang J."/>
            <person name="Gasser R.B."/>
        </authorList>
    </citation>
    <scope>NUCLEOTIDE SEQUENCE [LARGE SCALE GENOMIC DNA]</scope>
</reference>
<evidence type="ECO:0000313" key="2">
    <source>
        <dbReference type="Proteomes" id="UP000054324"/>
    </source>
</evidence>
<dbReference type="RefSeq" id="XP_009166541.1">
    <property type="nucleotide sequence ID" value="XM_009168277.1"/>
</dbReference>
<keyword evidence="2" id="KW-1185">Reference proteome</keyword>
<evidence type="ECO:0000313" key="1">
    <source>
        <dbReference type="EMBL" id="KER29713.1"/>
    </source>
</evidence>
<dbReference type="GeneID" id="20317917"/>
<dbReference type="KEGG" id="ovi:T265_03730"/>
<sequence length="69" mass="7925">MQGIAIEYIMVWLKRAEDTLVNAVNFRAFLRFELVCSKTGTMISAPVGYIMELDNPAMRIRALFVVITW</sequence>
<name>A0A074ZQP5_OPIVI</name>
<gene>
    <name evidence="1" type="ORF">T265_03730</name>
</gene>
<dbReference type="CTD" id="20317917"/>
<dbReference type="Proteomes" id="UP000054324">
    <property type="component" value="Unassembled WGS sequence"/>
</dbReference>
<proteinExistence type="predicted"/>